<keyword evidence="1" id="KW-0732">Signal</keyword>
<dbReference type="EMBL" id="JBHMCG010000024">
    <property type="protein sequence ID" value="MFB9571910.1"/>
    <property type="molecule type" value="Genomic_DNA"/>
</dbReference>
<feature type="signal peptide" evidence="1">
    <location>
        <begin position="1"/>
        <end position="24"/>
    </location>
</feature>
<evidence type="ECO:0000313" key="3">
    <source>
        <dbReference type="Proteomes" id="UP001589710"/>
    </source>
</evidence>
<evidence type="ECO:0000256" key="1">
    <source>
        <dbReference type="SAM" id="SignalP"/>
    </source>
</evidence>
<name>A0ABV5R238_9ACTN</name>
<protein>
    <submittedName>
        <fullName evidence="2">Uncharacterized protein</fullName>
    </submittedName>
</protein>
<comment type="caution">
    <text evidence="2">The sequence shown here is derived from an EMBL/GenBank/DDBJ whole genome shotgun (WGS) entry which is preliminary data.</text>
</comment>
<proteinExistence type="predicted"/>
<reference evidence="2 3" key="1">
    <citation type="submission" date="2024-09" db="EMBL/GenBank/DDBJ databases">
        <authorList>
            <person name="Sun Q."/>
            <person name="Mori K."/>
        </authorList>
    </citation>
    <scope>NUCLEOTIDE SEQUENCE [LARGE SCALE GENOMIC DNA]</scope>
    <source>
        <strain evidence="2 3">JCM 3331</strain>
    </source>
</reference>
<keyword evidence="3" id="KW-1185">Reference proteome</keyword>
<dbReference type="Proteomes" id="UP001589710">
    <property type="component" value="Unassembled WGS sequence"/>
</dbReference>
<feature type="chain" id="PRO_5046122847" evidence="1">
    <location>
        <begin position="25"/>
        <end position="132"/>
    </location>
</feature>
<dbReference type="RefSeq" id="WP_345516202.1">
    <property type="nucleotide sequence ID" value="NZ_BAAAXD010000035.1"/>
</dbReference>
<accession>A0ABV5R238</accession>
<organism evidence="2 3">
    <name type="scientific">Streptomyces yanii</name>
    <dbReference type="NCBI Taxonomy" id="78510"/>
    <lineage>
        <taxon>Bacteria</taxon>
        <taxon>Bacillati</taxon>
        <taxon>Actinomycetota</taxon>
        <taxon>Actinomycetes</taxon>
        <taxon>Kitasatosporales</taxon>
        <taxon>Streptomycetaceae</taxon>
        <taxon>Streptomyces</taxon>
    </lineage>
</organism>
<evidence type="ECO:0000313" key="2">
    <source>
        <dbReference type="EMBL" id="MFB9571910.1"/>
    </source>
</evidence>
<sequence>MLRIPTVAVAGCVVLGLSAPAAMATGDADLIAAVRPETAKSGETVILTLRNCEDPIGGGLAEGALIGGETTARSPIGITPLELDATGEYPPGTLVGIATITEDAKRGTTERIYFACYSNQKKVVEATVTVAP</sequence>
<gene>
    <name evidence="2" type="ORF">ACFFTL_06045</name>
</gene>